<reference evidence="1" key="1">
    <citation type="submission" date="2021-01" db="EMBL/GenBank/DDBJ databases">
        <title>Adiantum capillus-veneris genome.</title>
        <authorList>
            <person name="Fang Y."/>
            <person name="Liao Q."/>
        </authorList>
    </citation>
    <scope>NUCLEOTIDE SEQUENCE</scope>
    <source>
        <strain evidence="1">H3</strain>
        <tissue evidence="1">Leaf</tissue>
    </source>
</reference>
<proteinExistence type="predicted"/>
<gene>
    <name evidence="1" type="ORF">GOP47_0004351</name>
</gene>
<dbReference type="Proteomes" id="UP000886520">
    <property type="component" value="Chromosome 4"/>
</dbReference>
<accession>A0A9D4V8P5</accession>
<organism evidence="1 2">
    <name type="scientific">Adiantum capillus-veneris</name>
    <name type="common">Maidenhair fern</name>
    <dbReference type="NCBI Taxonomy" id="13818"/>
    <lineage>
        <taxon>Eukaryota</taxon>
        <taxon>Viridiplantae</taxon>
        <taxon>Streptophyta</taxon>
        <taxon>Embryophyta</taxon>
        <taxon>Tracheophyta</taxon>
        <taxon>Polypodiopsida</taxon>
        <taxon>Polypodiidae</taxon>
        <taxon>Polypodiales</taxon>
        <taxon>Pteridineae</taxon>
        <taxon>Pteridaceae</taxon>
        <taxon>Vittarioideae</taxon>
        <taxon>Adiantum</taxon>
    </lineage>
</organism>
<dbReference type="AlphaFoldDB" id="A0A9D4V8P5"/>
<evidence type="ECO:0000313" key="2">
    <source>
        <dbReference type="Proteomes" id="UP000886520"/>
    </source>
</evidence>
<dbReference type="EMBL" id="JABFUD020000004">
    <property type="protein sequence ID" value="KAI5081168.1"/>
    <property type="molecule type" value="Genomic_DNA"/>
</dbReference>
<sequence length="59" mass="6354">MVTVEAVPVEFVNGGKRVVPKEDEGVGVGLLWRRVGKEEDSMKVSEGYPTSGVLKGHTI</sequence>
<name>A0A9D4V8P5_ADICA</name>
<protein>
    <submittedName>
        <fullName evidence="1">Uncharacterized protein</fullName>
    </submittedName>
</protein>
<evidence type="ECO:0000313" key="1">
    <source>
        <dbReference type="EMBL" id="KAI5081168.1"/>
    </source>
</evidence>
<keyword evidence="2" id="KW-1185">Reference proteome</keyword>
<comment type="caution">
    <text evidence="1">The sequence shown here is derived from an EMBL/GenBank/DDBJ whole genome shotgun (WGS) entry which is preliminary data.</text>
</comment>